<protein>
    <submittedName>
        <fullName evidence="2">Uncharacterized protein</fullName>
    </submittedName>
</protein>
<dbReference type="Proteomes" id="UP000502533">
    <property type="component" value="Chromosome"/>
</dbReference>
<dbReference type="KEGG" id="kre:GWK63_13615"/>
<dbReference type="RefSeq" id="WP_039998624.1">
    <property type="nucleotide sequence ID" value="NZ_CALMTF010000109.1"/>
</dbReference>
<keyword evidence="3" id="KW-1185">Reference proteome</keyword>
<feature type="compositionally biased region" description="Gly residues" evidence="1">
    <location>
        <begin position="1"/>
        <end position="12"/>
    </location>
</feature>
<name>A0A858JK29_9PROT</name>
<reference evidence="2 3" key="1">
    <citation type="submission" date="2020-03" db="EMBL/GenBank/DDBJ databases">
        <title>Isolation of cellulose-producing strains, genome characterization and application of the synthesized cellulose films as an economical and sustainable material for piezoelectric sensor construction.</title>
        <authorList>
            <person name="Mangayil R.K."/>
        </authorList>
    </citation>
    <scope>NUCLEOTIDE SEQUENCE [LARGE SCALE GENOMIC DNA]</scope>
    <source>
        <strain evidence="2 3">ENS 9a1a</strain>
    </source>
</reference>
<organism evidence="2 3">
    <name type="scientific">Komagataeibacter rhaeticus</name>
    <dbReference type="NCBI Taxonomy" id="215221"/>
    <lineage>
        <taxon>Bacteria</taxon>
        <taxon>Pseudomonadati</taxon>
        <taxon>Pseudomonadota</taxon>
        <taxon>Alphaproteobacteria</taxon>
        <taxon>Acetobacterales</taxon>
        <taxon>Acetobacteraceae</taxon>
        <taxon>Komagataeibacter</taxon>
    </lineage>
</organism>
<feature type="region of interest" description="Disordered" evidence="1">
    <location>
        <begin position="1"/>
        <end position="32"/>
    </location>
</feature>
<evidence type="ECO:0000256" key="1">
    <source>
        <dbReference type="SAM" id="MobiDB-lite"/>
    </source>
</evidence>
<accession>A0A858JK29</accession>
<sequence length="71" mass="7203">MTRKPGGFGLPGAGAPASRDNARPRPMTRIGHHGRAGDVVLARGSGAQDATPGGLGIYGPGFLRLCLPLQV</sequence>
<dbReference type="EMBL" id="CP050139">
    <property type="protein sequence ID" value="QIP36380.1"/>
    <property type="molecule type" value="Genomic_DNA"/>
</dbReference>
<dbReference type="GeneID" id="85023203"/>
<gene>
    <name evidence="2" type="ORF">GWK63_13615</name>
</gene>
<evidence type="ECO:0000313" key="2">
    <source>
        <dbReference type="EMBL" id="QIP36380.1"/>
    </source>
</evidence>
<dbReference type="AlphaFoldDB" id="A0A858JK29"/>
<evidence type="ECO:0000313" key="3">
    <source>
        <dbReference type="Proteomes" id="UP000502533"/>
    </source>
</evidence>
<proteinExistence type="predicted"/>